<dbReference type="AlphaFoldDB" id="A0A8H3QYT4"/>
<dbReference type="Proteomes" id="UP000615446">
    <property type="component" value="Unassembled WGS sequence"/>
</dbReference>
<accession>A0A8H3QYT4</accession>
<reference evidence="1" key="1">
    <citation type="submission" date="2019-10" db="EMBL/GenBank/DDBJ databases">
        <title>Conservation and host-specific expression of non-tandemly repeated heterogenous ribosome RNA gene in arbuscular mycorrhizal fungi.</title>
        <authorList>
            <person name="Maeda T."/>
            <person name="Kobayashi Y."/>
            <person name="Nakagawa T."/>
            <person name="Ezawa T."/>
            <person name="Yamaguchi K."/>
            <person name="Bino T."/>
            <person name="Nishimoto Y."/>
            <person name="Shigenobu S."/>
            <person name="Kawaguchi M."/>
        </authorList>
    </citation>
    <scope>NUCLEOTIDE SEQUENCE</scope>
    <source>
        <strain evidence="1">HR1</strain>
    </source>
</reference>
<protein>
    <submittedName>
        <fullName evidence="1">Uncharacterized protein</fullName>
    </submittedName>
</protein>
<comment type="caution">
    <text evidence="1">The sequence shown here is derived from an EMBL/GenBank/DDBJ whole genome shotgun (WGS) entry which is preliminary data.</text>
</comment>
<evidence type="ECO:0000313" key="1">
    <source>
        <dbReference type="EMBL" id="GES94294.1"/>
    </source>
</evidence>
<name>A0A8H3QYT4_9GLOM</name>
<evidence type="ECO:0000313" key="2">
    <source>
        <dbReference type="Proteomes" id="UP000615446"/>
    </source>
</evidence>
<dbReference type="EMBL" id="BLAL01000234">
    <property type="protein sequence ID" value="GES94294.1"/>
    <property type="molecule type" value="Genomic_DNA"/>
</dbReference>
<organism evidence="1 2">
    <name type="scientific">Rhizophagus clarus</name>
    <dbReference type="NCBI Taxonomy" id="94130"/>
    <lineage>
        <taxon>Eukaryota</taxon>
        <taxon>Fungi</taxon>
        <taxon>Fungi incertae sedis</taxon>
        <taxon>Mucoromycota</taxon>
        <taxon>Glomeromycotina</taxon>
        <taxon>Glomeromycetes</taxon>
        <taxon>Glomerales</taxon>
        <taxon>Glomeraceae</taxon>
        <taxon>Rhizophagus</taxon>
    </lineage>
</organism>
<sequence length="72" mass="8882">MRQNQRKKGFKKTIIKPAGYGPSYYDPRIDYDYLVWESYYESHKGEEDVEEMKKIFDLYDKNDWEKINMCKK</sequence>
<proteinExistence type="predicted"/>
<gene>
    <name evidence="1" type="ORF">RCL2_002103500</name>
</gene>